<dbReference type="Proteomes" id="UP001214666">
    <property type="component" value="Chromosome"/>
</dbReference>
<name>A0AAQ3CCW7_AERHY</name>
<proteinExistence type="predicted"/>
<dbReference type="EMBL" id="CP118942">
    <property type="protein sequence ID" value="WEE28644.1"/>
    <property type="molecule type" value="Genomic_DNA"/>
</dbReference>
<evidence type="ECO:0000313" key="2">
    <source>
        <dbReference type="Proteomes" id="UP001214666"/>
    </source>
</evidence>
<evidence type="ECO:0000313" key="1">
    <source>
        <dbReference type="EMBL" id="WEE28644.1"/>
    </source>
</evidence>
<accession>A0AAQ3CCW7</accession>
<protein>
    <submittedName>
        <fullName evidence="1">Uncharacterized protein</fullName>
    </submittedName>
</protein>
<sequence>MVRVPEGCLEQVRAVITDHRNHVDRPAGGGLVYDWQPLTQRPEPGRKIVVWHAAEFQFAEHSVNSEWLLRQIDMKKIKHVTAWCYQHPITPPSFDTKR</sequence>
<dbReference type="AlphaFoldDB" id="A0AAQ3CCW7"/>
<reference evidence="1" key="1">
    <citation type="submission" date="2023-02" db="EMBL/GenBank/DDBJ databases">
        <title>The sequence of Aeromonas hydrophila K533.</title>
        <authorList>
            <person name="Luo X."/>
        </authorList>
    </citation>
    <scope>NUCLEOTIDE SEQUENCE</scope>
    <source>
        <strain evidence="1">K533</strain>
    </source>
</reference>
<dbReference type="RefSeq" id="WP_143239039.1">
    <property type="nucleotide sequence ID" value="NZ_AP023398.1"/>
</dbReference>
<organism evidence="1 2">
    <name type="scientific">Aeromonas hydrophila</name>
    <dbReference type="NCBI Taxonomy" id="644"/>
    <lineage>
        <taxon>Bacteria</taxon>
        <taxon>Pseudomonadati</taxon>
        <taxon>Pseudomonadota</taxon>
        <taxon>Gammaproteobacteria</taxon>
        <taxon>Aeromonadales</taxon>
        <taxon>Aeromonadaceae</taxon>
        <taxon>Aeromonas</taxon>
    </lineage>
</organism>
<gene>
    <name evidence="1" type="ORF">PY771_10105</name>
</gene>